<sequence length="365" mass="37837">MREPATHGSGERGFFGGSPARIFLALVVGLAGAGAAKLAGAPLPYLLGPLAACAVAAVCGAPVASVPYGRELGQVAVGLAIGLRFVPAVMVATLKLMPMMVLATLATIVATTTAAIMMHKLARIDRRTAFFATAAAGLAEMAVVAHQKGGDSDIVAVVHLVRVIAIVTTVPFLVTIFGAEGAVYTVPVRFEGEALVLAALFAVSGAAAYLVRRLRFPNSWLLVPTALGALVAGFGFGPFAVPHAVLTVAQVVIGVWLGCRFRREMVRRLPRVTVAAFVTTAFLIAAASLFALALSAMTGLSFVTSLLAVAPAGITEMVLTATAMHLDAATVTAFQIMRIAVVMTTILFTFRAFETLSRRMDGKST</sequence>
<dbReference type="EMBL" id="RKST01000015">
    <property type="protein sequence ID" value="RUM96998.1"/>
    <property type="molecule type" value="Genomic_DNA"/>
</dbReference>
<dbReference type="InterPro" id="IPR007820">
    <property type="entry name" value="AbrB_fam"/>
</dbReference>
<dbReference type="Proteomes" id="UP000281647">
    <property type="component" value="Unassembled WGS sequence"/>
</dbReference>
<dbReference type="InterPro" id="IPR017516">
    <property type="entry name" value="AbrB_dup"/>
</dbReference>
<evidence type="ECO:0000313" key="2">
    <source>
        <dbReference type="EMBL" id="RUM96998.1"/>
    </source>
</evidence>
<feature type="transmembrane region" description="Helical" evidence="1">
    <location>
        <begin position="45"/>
        <end position="68"/>
    </location>
</feature>
<feature type="transmembrane region" description="Helical" evidence="1">
    <location>
        <begin position="20"/>
        <end position="39"/>
    </location>
</feature>
<proteinExistence type="predicted"/>
<dbReference type="GO" id="GO:0010468">
    <property type="term" value="P:regulation of gene expression"/>
    <property type="evidence" value="ECO:0007669"/>
    <property type="project" value="InterPro"/>
</dbReference>
<keyword evidence="3" id="KW-1185">Reference proteome</keyword>
<name>A0A432V4E0_9HYPH</name>
<comment type="caution">
    <text evidence="2">The sequence shown here is derived from an EMBL/GenBank/DDBJ whole genome shotgun (WGS) entry which is preliminary data.</text>
</comment>
<feature type="transmembrane region" description="Helical" evidence="1">
    <location>
        <begin position="273"/>
        <end position="294"/>
    </location>
</feature>
<organism evidence="2 3">
    <name type="scientific">Borborobacter arsenicus</name>
    <dbReference type="NCBI Taxonomy" id="1851146"/>
    <lineage>
        <taxon>Bacteria</taxon>
        <taxon>Pseudomonadati</taxon>
        <taxon>Pseudomonadota</taxon>
        <taxon>Alphaproteobacteria</taxon>
        <taxon>Hyphomicrobiales</taxon>
        <taxon>Phyllobacteriaceae</taxon>
        <taxon>Borborobacter</taxon>
    </lineage>
</organism>
<keyword evidence="1" id="KW-1133">Transmembrane helix</keyword>
<accession>A0A432V4E0</accession>
<dbReference type="GO" id="GO:0016020">
    <property type="term" value="C:membrane"/>
    <property type="evidence" value="ECO:0007669"/>
    <property type="project" value="InterPro"/>
</dbReference>
<dbReference type="RefSeq" id="WP_128627499.1">
    <property type="nucleotide sequence ID" value="NZ_RKST01000015.1"/>
</dbReference>
<feature type="transmembrane region" description="Helical" evidence="1">
    <location>
        <begin position="218"/>
        <end position="237"/>
    </location>
</feature>
<feature type="transmembrane region" description="Helical" evidence="1">
    <location>
        <begin position="336"/>
        <end position="353"/>
    </location>
</feature>
<dbReference type="Pfam" id="PF05145">
    <property type="entry name" value="AbrB"/>
    <property type="match status" value="1"/>
</dbReference>
<dbReference type="AlphaFoldDB" id="A0A432V4E0"/>
<evidence type="ECO:0000256" key="1">
    <source>
        <dbReference type="SAM" id="Phobius"/>
    </source>
</evidence>
<dbReference type="PIRSF" id="PIRSF038991">
    <property type="entry name" value="Protein_AbrB"/>
    <property type="match status" value="1"/>
</dbReference>
<evidence type="ECO:0000313" key="3">
    <source>
        <dbReference type="Proteomes" id="UP000281647"/>
    </source>
</evidence>
<dbReference type="NCBIfam" id="TIGR03082">
    <property type="entry name" value="Gneg_AbrB_dup"/>
    <property type="match status" value="2"/>
</dbReference>
<feature type="transmembrane region" description="Helical" evidence="1">
    <location>
        <begin position="100"/>
        <end position="118"/>
    </location>
</feature>
<dbReference type="OrthoDB" id="7157734at2"/>
<feature type="transmembrane region" description="Helical" evidence="1">
    <location>
        <begin position="75"/>
        <end position="94"/>
    </location>
</feature>
<keyword evidence="1" id="KW-0812">Transmembrane</keyword>
<gene>
    <name evidence="2" type="ORF">EET67_15805</name>
</gene>
<protein>
    <submittedName>
        <fullName evidence="2">AbrB family transcriptional regulator</fullName>
    </submittedName>
</protein>
<feature type="transmembrane region" description="Helical" evidence="1">
    <location>
        <begin position="243"/>
        <end position="261"/>
    </location>
</feature>
<feature type="transmembrane region" description="Helical" evidence="1">
    <location>
        <begin position="194"/>
        <end position="211"/>
    </location>
</feature>
<keyword evidence="1" id="KW-0472">Membrane</keyword>
<feature type="transmembrane region" description="Helical" evidence="1">
    <location>
        <begin position="154"/>
        <end position="174"/>
    </location>
</feature>
<dbReference type="PANTHER" id="PTHR38457">
    <property type="entry name" value="REGULATOR ABRB-RELATED"/>
    <property type="match status" value="1"/>
</dbReference>
<reference evidence="2 3" key="1">
    <citation type="submission" date="2018-11" db="EMBL/GenBank/DDBJ databases">
        <title>Pseudaminobacter arsenicus sp. nov., an arsenic-resistant bacterium isolated from arsenic-rich aquifers.</title>
        <authorList>
            <person name="Mu Y."/>
        </authorList>
    </citation>
    <scope>NUCLEOTIDE SEQUENCE [LARGE SCALE GENOMIC DNA]</scope>
    <source>
        <strain evidence="2 3">CB3</strain>
    </source>
</reference>
<dbReference type="PANTHER" id="PTHR38457:SF1">
    <property type="entry name" value="REGULATOR ABRB-RELATED"/>
    <property type="match status" value="1"/>
</dbReference>